<comment type="caution">
    <text evidence="1">The sequence shown here is derived from an EMBL/GenBank/DDBJ whole genome shotgun (WGS) entry which is preliminary data.</text>
</comment>
<sequence length="194" mass="21748">MINPVLAEPRTNKTTVAAPLLTLFTVLKPFEGEADTHQRNAIASWQALQPQVEIILFSDSDIPADIHLKFQCHHTRKTNEHGTPLLDDVFRIAASEGRGAARAFVNADIILDHRFVQATKRLIQSEWKSWLAIGQRTEYEMPADVDHANDDWIAECFKKIESDGTGASIVCKDYFVFPADLYQDIPAFAIGRGN</sequence>
<name>A0ABP9VWA1_9BACT</name>
<dbReference type="PANTHER" id="PTHR47483">
    <property type="entry name" value="BETA-ARABINOFURANOSYLTRANSFERASE RAY1"/>
    <property type="match status" value="1"/>
</dbReference>
<proteinExistence type="predicted"/>
<dbReference type="InterPro" id="IPR044575">
    <property type="entry name" value="RAY1-like"/>
</dbReference>
<accession>A0ABP9VWA1</accession>
<gene>
    <name evidence="1" type="ORF">Rcae01_04916</name>
</gene>
<dbReference type="Proteomes" id="UP001416858">
    <property type="component" value="Unassembled WGS sequence"/>
</dbReference>
<evidence type="ECO:0000313" key="1">
    <source>
        <dbReference type="EMBL" id="GAA5509417.1"/>
    </source>
</evidence>
<evidence type="ECO:0000313" key="2">
    <source>
        <dbReference type="Proteomes" id="UP001416858"/>
    </source>
</evidence>
<reference evidence="1 2" key="1">
    <citation type="submission" date="2024-02" db="EMBL/GenBank/DDBJ databases">
        <title>Rhodopirellula caenicola NBRC 110016.</title>
        <authorList>
            <person name="Ichikawa N."/>
            <person name="Katano-Makiyama Y."/>
            <person name="Hidaka K."/>
        </authorList>
    </citation>
    <scope>NUCLEOTIDE SEQUENCE [LARGE SCALE GENOMIC DNA]</scope>
    <source>
        <strain evidence="1 2">NBRC 110016</strain>
    </source>
</reference>
<keyword evidence="2" id="KW-1185">Reference proteome</keyword>
<dbReference type="RefSeq" id="WP_345686466.1">
    <property type="nucleotide sequence ID" value="NZ_BAABRO010000013.1"/>
</dbReference>
<protein>
    <recommendedName>
        <fullName evidence="3">Glycosyltransferase</fullName>
    </recommendedName>
</protein>
<organism evidence="1 2">
    <name type="scientific">Novipirellula caenicola</name>
    <dbReference type="NCBI Taxonomy" id="1536901"/>
    <lineage>
        <taxon>Bacteria</taxon>
        <taxon>Pseudomonadati</taxon>
        <taxon>Planctomycetota</taxon>
        <taxon>Planctomycetia</taxon>
        <taxon>Pirellulales</taxon>
        <taxon>Pirellulaceae</taxon>
        <taxon>Novipirellula</taxon>
    </lineage>
</organism>
<evidence type="ECO:0008006" key="3">
    <source>
        <dbReference type="Google" id="ProtNLM"/>
    </source>
</evidence>
<dbReference type="EMBL" id="BAABRO010000013">
    <property type="protein sequence ID" value="GAA5509417.1"/>
    <property type="molecule type" value="Genomic_DNA"/>
</dbReference>
<dbReference type="PANTHER" id="PTHR47483:SF1">
    <property type="entry name" value="BETA-ARABINOFURANOSYLTRANSFERASE RAY1"/>
    <property type="match status" value="1"/>
</dbReference>